<dbReference type="EMBL" id="GL732639">
    <property type="protein sequence ID" value="EFX69248.1"/>
    <property type="molecule type" value="Genomic_DNA"/>
</dbReference>
<protein>
    <submittedName>
        <fullName evidence="2">Uncharacterized protein</fullName>
    </submittedName>
</protein>
<evidence type="ECO:0000313" key="3">
    <source>
        <dbReference type="Proteomes" id="UP000000305"/>
    </source>
</evidence>
<reference evidence="2 3" key="1">
    <citation type="journal article" date="2011" name="Science">
        <title>The ecoresponsive genome of Daphnia pulex.</title>
        <authorList>
            <person name="Colbourne J.K."/>
            <person name="Pfrender M.E."/>
            <person name="Gilbert D."/>
            <person name="Thomas W.K."/>
            <person name="Tucker A."/>
            <person name="Oakley T.H."/>
            <person name="Tokishita S."/>
            <person name="Aerts A."/>
            <person name="Arnold G.J."/>
            <person name="Basu M.K."/>
            <person name="Bauer D.J."/>
            <person name="Caceres C.E."/>
            <person name="Carmel L."/>
            <person name="Casola C."/>
            <person name="Choi J.H."/>
            <person name="Detter J.C."/>
            <person name="Dong Q."/>
            <person name="Dusheyko S."/>
            <person name="Eads B.D."/>
            <person name="Frohlich T."/>
            <person name="Geiler-Samerotte K.A."/>
            <person name="Gerlach D."/>
            <person name="Hatcher P."/>
            <person name="Jogdeo S."/>
            <person name="Krijgsveld J."/>
            <person name="Kriventseva E.V."/>
            <person name="Kultz D."/>
            <person name="Laforsch C."/>
            <person name="Lindquist E."/>
            <person name="Lopez J."/>
            <person name="Manak J.R."/>
            <person name="Muller J."/>
            <person name="Pangilinan J."/>
            <person name="Patwardhan R.P."/>
            <person name="Pitluck S."/>
            <person name="Pritham E.J."/>
            <person name="Rechtsteiner A."/>
            <person name="Rho M."/>
            <person name="Rogozin I.B."/>
            <person name="Sakarya O."/>
            <person name="Salamov A."/>
            <person name="Schaack S."/>
            <person name="Shapiro H."/>
            <person name="Shiga Y."/>
            <person name="Skalitzky C."/>
            <person name="Smith Z."/>
            <person name="Souvorov A."/>
            <person name="Sung W."/>
            <person name="Tang Z."/>
            <person name="Tsuchiya D."/>
            <person name="Tu H."/>
            <person name="Vos H."/>
            <person name="Wang M."/>
            <person name="Wolf Y.I."/>
            <person name="Yamagata H."/>
            <person name="Yamada T."/>
            <person name="Ye Y."/>
            <person name="Shaw J.R."/>
            <person name="Andrews J."/>
            <person name="Crease T.J."/>
            <person name="Tang H."/>
            <person name="Lucas S.M."/>
            <person name="Robertson H.M."/>
            <person name="Bork P."/>
            <person name="Koonin E.V."/>
            <person name="Zdobnov E.M."/>
            <person name="Grigoriev I.V."/>
            <person name="Lynch M."/>
            <person name="Boore J.L."/>
        </authorList>
    </citation>
    <scope>NUCLEOTIDE SEQUENCE [LARGE SCALE GENOMIC DNA]</scope>
</reference>
<evidence type="ECO:0000256" key="1">
    <source>
        <dbReference type="SAM" id="Phobius"/>
    </source>
</evidence>
<proteinExistence type="predicted"/>
<keyword evidence="1" id="KW-0472">Membrane</keyword>
<dbReference type="AlphaFoldDB" id="E9HG51"/>
<organism evidence="2 3">
    <name type="scientific">Daphnia pulex</name>
    <name type="common">Water flea</name>
    <dbReference type="NCBI Taxonomy" id="6669"/>
    <lineage>
        <taxon>Eukaryota</taxon>
        <taxon>Metazoa</taxon>
        <taxon>Ecdysozoa</taxon>
        <taxon>Arthropoda</taxon>
        <taxon>Crustacea</taxon>
        <taxon>Branchiopoda</taxon>
        <taxon>Diplostraca</taxon>
        <taxon>Cladocera</taxon>
        <taxon>Anomopoda</taxon>
        <taxon>Daphniidae</taxon>
        <taxon>Daphnia</taxon>
    </lineage>
</organism>
<sequence length="66" mass="7847">MGTCWLYFVVVVRGRAAVAKRKETGNQKYINFGRKNFKMCTETFFLFFSVVFFLVVENHKFYSNCK</sequence>
<keyword evidence="1" id="KW-0812">Transmembrane</keyword>
<dbReference type="InParanoid" id="E9HG51"/>
<gene>
    <name evidence="2" type="ORF">DAPPUDRAFT_301001</name>
</gene>
<evidence type="ECO:0000313" key="2">
    <source>
        <dbReference type="EMBL" id="EFX69248.1"/>
    </source>
</evidence>
<keyword evidence="1" id="KW-1133">Transmembrane helix</keyword>
<dbReference type="HOGENOM" id="CLU_2833738_0_0_1"/>
<name>E9HG51_DAPPU</name>
<dbReference type="Proteomes" id="UP000000305">
    <property type="component" value="Unassembled WGS sequence"/>
</dbReference>
<feature type="transmembrane region" description="Helical" evidence="1">
    <location>
        <begin position="36"/>
        <end position="56"/>
    </location>
</feature>
<keyword evidence="3" id="KW-1185">Reference proteome</keyword>
<dbReference type="KEGG" id="dpx:DAPPUDRAFT_301001"/>
<accession>E9HG51</accession>